<name>A0A9P8L655_9PEZI</name>
<evidence type="ECO:0000313" key="5">
    <source>
        <dbReference type="Proteomes" id="UP000750711"/>
    </source>
</evidence>
<feature type="non-terminal residue" evidence="4">
    <location>
        <position position="166"/>
    </location>
</feature>
<sequence>MIWFLLVIALPRYLGSTSLGGKVGGAINLGKLASRDTYTVGELPQAGIQVTLYPSCYPSIWTSAVSKVDGTAAVGTSRGIIIIKEIQHQWRDQGLELPSDVFALEFLRPDLLACGSRDGALRLVDTRLPTAYANSDPSFTIRHPSSITHIRQTNENHVVVCGPEDS</sequence>
<dbReference type="AlphaFoldDB" id="A0A9P8L655"/>
<dbReference type="PANTHER" id="PTHR44472">
    <property type="entry name" value="DDB1- AND CUL4-ASSOCIATED FACTOR 4-RELATED"/>
    <property type="match status" value="1"/>
</dbReference>
<keyword evidence="5" id="KW-1185">Reference proteome</keyword>
<dbReference type="Proteomes" id="UP000750711">
    <property type="component" value="Unassembled WGS sequence"/>
</dbReference>
<accession>A0A9P8L655</accession>
<keyword evidence="2" id="KW-0677">Repeat</keyword>
<dbReference type="EMBL" id="JAGHQM010003214">
    <property type="protein sequence ID" value="KAH0547624.1"/>
    <property type="molecule type" value="Genomic_DNA"/>
</dbReference>
<keyword evidence="1" id="KW-0853">WD repeat</keyword>
<evidence type="ECO:0000256" key="1">
    <source>
        <dbReference type="ARBA" id="ARBA00022574"/>
    </source>
</evidence>
<keyword evidence="3" id="KW-0732">Signal</keyword>
<comment type="caution">
    <text evidence="4">The sequence shown here is derived from an EMBL/GenBank/DDBJ whole genome shotgun (WGS) entry which is preliminary data.</text>
</comment>
<dbReference type="InterPro" id="IPR015943">
    <property type="entry name" value="WD40/YVTN_repeat-like_dom_sf"/>
</dbReference>
<evidence type="ECO:0000256" key="3">
    <source>
        <dbReference type="SAM" id="SignalP"/>
    </source>
</evidence>
<dbReference type="Gene3D" id="2.130.10.10">
    <property type="entry name" value="YVTN repeat-like/Quinoprotein amine dehydrogenase"/>
    <property type="match status" value="1"/>
</dbReference>
<feature type="signal peptide" evidence="3">
    <location>
        <begin position="1"/>
        <end position="16"/>
    </location>
</feature>
<feature type="chain" id="PRO_5040264889" evidence="3">
    <location>
        <begin position="17"/>
        <end position="166"/>
    </location>
</feature>
<dbReference type="SUPFAM" id="SSF50978">
    <property type="entry name" value="WD40 repeat-like"/>
    <property type="match status" value="1"/>
</dbReference>
<evidence type="ECO:0000313" key="4">
    <source>
        <dbReference type="EMBL" id="KAH0547624.1"/>
    </source>
</evidence>
<protein>
    <submittedName>
        <fullName evidence="4">Uncharacterized protein</fullName>
    </submittedName>
</protein>
<reference evidence="4" key="1">
    <citation type="submission" date="2021-03" db="EMBL/GenBank/DDBJ databases">
        <title>Comparative genomics and phylogenomic investigation of the class Geoglossomycetes provide insights into ecological specialization and systematics.</title>
        <authorList>
            <person name="Melie T."/>
            <person name="Pirro S."/>
            <person name="Miller A.N."/>
            <person name="Quandt A."/>
        </authorList>
    </citation>
    <scope>NUCLEOTIDE SEQUENCE</scope>
    <source>
        <strain evidence="4">CAQ_001_2017</strain>
    </source>
</reference>
<proteinExistence type="predicted"/>
<evidence type="ECO:0000256" key="2">
    <source>
        <dbReference type="ARBA" id="ARBA00022737"/>
    </source>
</evidence>
<dbReference type="InterPro" id="IPR052254">
    <property type="entry name" value="CUL4-DDB1_E3_ligase_receptor"/>
</dbReference>
<organism evidence="4 5">
    <name type="scientific">Trichoglossum hirsutum</name>
    <dbReference type="NCBI Taxonomy" id="265104"/>
    <lineage>
        <taxon>Eukaryota</taxon>
        <taxon>Fungi</taxon>
        <taxon>Dikarya</taxon>
        <taxon>Ascomycota</taxon>
        <taxon>Pezizomycotina</taxon>
        <taxon>Geoglossomycetes</taxon>
        <taxon>Geoglossales</taxon>
        <taxon>Geoglossaceae</taxon>
        <taxon>Trichoglossum</taxon>
    </lineage>
</organism>
<gene>
    <name evidence="4" type="ORF">GP486_008411</name>
</gene>
<dbReference type="PANTHER" id="PTHR44472:SF1">
    <property type="entry name" value="DDB1 AND CUL4 ASSOCIATED FACTOR 4"/>
    <property type="match status" value="1"/>
</dbReference>
<dbReference type="GO" id="GO:0080008">
    <property type="term" value="C:Cul4-RING E3 ubiquitin ligase complex"/>
    <property type="evidence" value="ECO:0007669"/>
    <property type="project" value="TreeGrafter"/>
</dbReference>
<dbReference type="InterPro" id="IPR036322">
    <property type="entry name" value="WD40_repeat_dom_sf"/>
</dbReference>